<dbReference type="Pfam" id="PF13516">
    <property type="entry name" value="LRR_6"/>
    <property type="match status" value="2"/>
</dbReference>
<dbReference type="SUPFAM" id="SSF81383">
    <property type="entry name" value="F-box domain"/>
    <property type="match status" value="1"/>
</dbReference>
<organism evidence="4 5">
    <name type="scientific">Haemaphysalis longicornis</name>
    <name type="common">Bush tick</name>
    <dbReference type="NCBI Taxonomy" id="44386"/>
    <lineage>
        <taxon>Eukaryota</taxon>
        <taxon>Metazoa</taxon>
        <taxon>Ecdysozoa</taxon>
        <taxon>Arthropoda</taxon>
        <taxon>Chelicerata</taxon>
        <taxon>Arachnida</taxon>
        <taxon>Acari</taxon>
        <taxon>Parasitiformes</taxon>
        <taxon>Ixodida</taxon>
        <taxon>Ixodoidea</taxon>
        <taxon>Ixodidae</taxon>
        <taxon>Haemaphysalinae</taxon>
        <taxon>Haemaphysalis</taxon>
    </lineage>
</organism>
<proteinExistence type="predicted"/>
<dbReference type="GO" id="GO:0031146">
    <property type="term" value="P:SCF-dependent proteasomal ubiquitin-dependent protein catabolic process"/>
    <property type="evidence" value="ECO:0007669"/>
    <property type="project" value="TreeGrafter"/>
</dbReference>
<accession>A0A9J6GE50</accession>
<dbReference type="Pfam" id="PF12937">
    <property type="entry name" value="F-box-like"/>
    <property type="match status" value="1"/>
</dbReference>
<dbReference type="InterPro" id="IPR006553">
    <property type="entry name" value="Leu-rich_rpt_Cys-con_subtyp"/>
</dbReference>
<comment type="caution">
    <text evidence="4">The sequence shown here is derived from an EMBL/GenBank/DDBJ whole genome shotgun (WGS) entry which is preliminary data.</text>
</comment>
<dbReference type="Gene3D" id="1.20.1280.50">
    <property type="match status" value="1"/>
</dbReference>
<dbReference type="OMA" id="SITMACC"/>
<dbReference type="Pfam" id="PF25372">
    <property type="entry name" value="DUF7885"/>
    <property type="match status" value="1"/>
</dbReference>
<evidence type="ECO:0000313" key="5">
    <source>
        <dbReference type="Proteomes" id="UP000821853"/>
    </source>
</evidence>
<dbReference type="InterPro" id="IPR057207">
    <property type="entry name" value="FBXL15_LRR"/>
</dbReference>
<evidence type="ECO:0008006" key="6">
    <source>
        <dbReference type="Google" id="ProtNLM"/>
    </source>
</evidence>
<dbReference type="VEuPathDB" id="VectorBase:HLOH_060473"/>
<dbReference type="SUPFAM" id="SSF52047">
    <property type="entry name" value="RNI-like"/>
    <property type="match status" value="2"/>
</dbReference>
<feature type="domain" description="F-box" evidence="2">
    <location>
        <begin position="67"/>
        <end position="104"/>
    </location>
</feature>
<dbReference type="GO" id="GO:0019005">
    <property type="term" value="C:SCF ubiquitin ligase complex"/>
    <property type="evidence" value="ECO:0007669"/>
    <property type="project" value="TreeGrafter"/>
</dbReference>
<feature type="domain" description="F-box/LRR-repeat protein 15-like leucin rich repeat" evidence="3">
    <location>
        <begin position="288"/>
        <end position="416"/>
    </location>
</feature>
<dbReference type="EMBL" id="JABSTR010000006">
    <property type="protein sequence ID" value="KAH9372688.1"/>
    <property type="molecule type" value="Genomic_DNA"/>
</dbReference>
<evidence type="ECO:0000256" key="1">
    <source>
        <dbReference type="ARBA" id="ARBA00022786"/>
    </source>
</evidence>
<reference evidence="4 5" key="1">
    <citation type="journal article" date="2020" name="Cell">
        <title>Large-Scale Comparative Analyses of Tick Genomes Elucidate Their Genetic Diversity and Vector Capacities.</title>
        <authorList>
            <consortium name="Tick Genome and Microbiome Consortium (TIGMIC)"/>
            <person name="Jia N."/>
            <person name="Wang J."/>
            <person name="Shi W."/>
            <person name="Du L."/>
            <person name="Sun Y."/>
            <person name="Zhan W."/>
            <person name="Jiang J.F."/>
            <person name="Wang Q."/>
            <person name="Zhang B."/>
            <person name="Ji P."/>
            <person name="Bell-Sakyi L."/>
            <person name="Cui X.M."/>
            <person name="Yuan T.T."/>
            <person name="Jiang B.G."/>
            <person name="Yang W.F."/>
            <person name="Lam T.T."/>
            <person name="Chang Q.C."/>
            <person name="Ding S.J."/>
            <person name="Wang X.J."/>
            <person name="Zhu J.G."/>
            <person name="Ruan X.D."/>
            <person name="Zhao L."/>
            <person name="Wei J.T."/>
            <person name="Ye R.Z."/>
            <person name="Que T.C."/>
            <person name="Du C.H."/>
            <person name="Zhou Y.H."/>
            <person name="Cheng J.X."/>
            <person name="Dai P.F."/>
            <person name="Guo W.B."/>
            <person name="Han X.H."/>
            <person name="Huang E.J."/>
            <person name="Li L.F."/>
            <person name="Wei W."/>
            <person name="Gao Y.C."/>
            <person name="Liu J.Z."/>
            <person name="Shao H.Z."/>
            <person name="Wang X."/>
            <person name="Wang C.C."/>
            <person name="Yang T.C."/>
            <person name="Huo Q.B."/>
            <person name="Li W."/>
            <person name="Chen H.Y."/>
            <person name="Chen S.E."/>
            <person name="Zhou L.G."/>
            <person name="Ni X.B."/>
            <person name="Tian J.H."/>
            <person name="Sheng Y."/>
            <person name="Liu T."/>
            <person name="Pan Y.S."/>
            <person name="Xia L.Y."/>
            <person name="Li J."/>
            <person name="Zhao F."/>
            <person name="Cao W.C."/>
        </authorList>
    </citation>
    <scope>NUCLEOTIDE SEQUENCE [LARGE SCALE GENOMIC DNA]</scope>
    <source>
        <strain evidence="4">HaeL-2018</strain>
    </source>
</reference>
<dbReference type="Proteomes" id="UP000821853">
    <property type="component" value="Chromosome 4"/>
</dbReference>
<dbReference type="InterPro" id="IPR032675">
    <property type="entry name" value="LRR_dom_sf"/>
</dbReference>
<dbReference type="PANTHER" id="PTHR13318">
    <property type="entry name" value="PARTNER OF PAIRED, ISOFORM B-RELATED"/>
    <property type="match status" value="1"/>
</dbReference>
<dbReference type="InterPro" id="IPR036047">
    <property type="entry name" value="F-box-like_dom_sf"/>
</dbReference>
<dbReference type="AlphaFoldDB" id="A0A9J6GE50"/>
<dbReference type="InterPro" id="IPR001611">
    <property type="entry name" value="Leu-rich_rpt"/>
</dbReference>
<name>A0A9J6GE50_HAELO</name>
<evidence type="ECO:0000259" key="3">
    <source>
        <dbReference type="Pfam" id="PF25372"/>
    </source>
</evidence>
<keyword evidence="5" id="KW-1185">Reference proteome</keyword>
<gene>
    <name evidence="4" type="ORF">HPB48_007785</name>
</gene>
<keyword evidence="1" id="KW-0833">Ubl conjugation pathway</keyword>
<dbReference type="InterPro" id="IPR001810">
    <property type="entry name" value="F-box_dom"/>
</dbReference>
<protein>
    <recommendedName>
        <fullName evidence="6">F-box domain-containing protein</fullName>
    </recommendedName>
</protein>
<dbReference type="OrthoDB" id="27842at2759"/>
<evidence type="ECO:0000259" key="2">
    <source>
        <dbReference type="Pfam" id="PF12937"/>
    </source>
</evidence>
<sequence>MRDKLVEGIINIIILVSRALDRRREEDAAGMGGALSSRVSSQAILQATEKYENSSHGPQQNISSISPEITRAIFGYLETGERLRMAQVCPAWAAITDETWMWKNDEVRLRLSAKNTPFMSTLHQRGISMVKVEEILDPLTMLPQLLQALSCMKSLNLSLCAGLNDEVISKAFSQRMWTSLTVLNLSWCPCVGDRAVDSVTSTLPNLEELYISGCWRVKNSSMALVASRLRKLKLIEMDSCRIGNDGLRQLSRLSIAGKPLDDELLPQLEHISTQSSPFVNHTGLLFLRTRMQHLTTLNIAMSASVQDRAVYEIADITTLKHLDMHGCRNLTARSIWELSTGSLSLTYLDVSYCPHIGDDAMEKVLNGPGLHALSTLKVASTSITDRGLTIVALTMKSLTSLDVSSCNAISKQGIEAVSTHLENLRAFHLRFCKSLHNDALLHLSRMASLQVLNLKGCRRIGSRGMKFLASGEAAANLLELDVGFTSVDDFGLKYIAEVSLAFVYLLSVLAERL</sequence>
<evidence type="ECO:0000313" key="4">
    <source>
        <dbReference type="EMBL" id="KAH9372688.1"/>
    </source>
</evidence>
<dbReference type="SMART" id="SM00367">
    <property type="entry name" value="LRR_CC"/>
    <property type="match status" value="10"/>
</dbReference>
<dbReference type="Gene3D" id="3.80.10.10">
    <property type="entry name" value="Ribonuclease Inhibitor"/>
    <property type="match status" value="3"/>
</dbReference>